<keyword evidence="1" id="KW-0472">Membrane</keyword>
<name>A0A4S8M3V8_DENBC</name>
<dbReference type="EMBL" id="ML179168">
    <property type="protein sequence ID" value="THU96827.1"/>
    <property type="molecule type" value="Genomic_DNA"/>
</dbReference>
<accession>A0A4S8M3V8</accession>
<keyword evidence="1" id="KW-0812">Transmembrane</keyword>
<evidence type="ECO:0000313" key="3">
    <source>
        <dbReference type="Proteomes" id="UP000297245"/>
    </source>
</evidence>
<keyword evidence="1" id="KW-1133">Transmembrane helix</keyword>
<evidence type="ECO:0000313" key="2">
    <source>
        <dbReference type="EMBL" id="THU96827.1"/>
    </source>
</evidence>
<dbReference type="Proteomes" id="UP000297245">
    <property type="component" value="Unassembled WGS sequence"/>
</dbReference>
<proteinExistence type="predicted"/>
<dbReference type="AlphaFoldDB" id="A0A4S8M3V8"/>
<organism evidence="2 3">
    <name type="scientific">Dendrothele bispora (strain CBS 962.96)</name>
    <dbReference type="NCBI Taxonomy" id="1314807"/>
    <lineage>
        <taxon>Eukaryota</taxon>
        <taxon>Fungi</taxon>
        <taxon>Dikarya</taxon>
        <taxon>Basidiomycota</taxon>
        <taxon>Agaricomycotina</taxon>
        <taxon>Agaricomycetes</taxon>
        <taxon>Agaricomycetidae</taxon>
        <taxon>Agaricales</taxon>
        <taxon>Agaricales incertae sedis</taxon>
        <taxon>Dendrothele</taxon>
    </lineage>
</organism>
<protein>
    <submittedName>
        <fullName evidence="2">Uncharacterized protein</fullName>
    </submittedName>
</protein>
<feature type="transmembrane region" description="Helical" evidence="1">
    <location>
        <begin position="69"/>
        <end position="91"/>
    </location>
</feature>
<reference evidence="2 3" key="1">
    <citation type="journal article" date="2019" name="Nat. Ecol. Evol.">
        <title>Megaphylogeny resolves global patterns of mushroom evolution.</title>
        <authorList>
            <person name="Varga T."/>
            <person name="Krizsan K."/>
            <person name="Foldi C."/>
            <person name="Dima B."/>
            <person name="Sanchez-Garcia M."/>
            <person name="Sanchez-Ramirez S."/>
            <person name="Szollosi G.J."/>
            <person name="Szarkandi J.G."/>
            <person name="Papp V."/>
            <person name="Albert L."/>
            <person name="Andreopoulos W."/>
            <person name="Angelini C."/>
            <person name="Antonin V."/>
            <person name="Barry K.W."/>
            <person name="Bougher N.L."/>
            <person name="Buchanan P."/>
            <person name="Buyck B."/>
            <person name="Bense V."/>
            <person name="Catcheside P."/>
            <person name="Chovatia M."/>
            <person name="Cooper J."/>
            <person name="Damon W."/>
            <person name="Desjardin D."/>
            <person name="Finy P."/>
            <person name="Geml J."/>
            <person name="Haridas S."/>
            <person name="Hughes K."/>
            <person name="Justo A."/>
            <person name="Karasinski D."/>
            <person name="Kautmanova I."/>
            <person name="Kiss B."/>
            <person name="Kocsube S."/>
            <person name="Kotiranta H."/>
            <person name="LaButti K.M."/>
            <person name="Lechner B.E."/>
            <person name="Liimatainen K."/>
            <person name="Lipzen A."/>
            <person name="Lukacs Z."/>
            <person name="Mihaltcheva S."/>
            <person name="Morgado L.N."/>
            <person name="Niskanen T."/>
            <person name="Noordeloos M.E."/>
            <person name="Ohm R.A."/>
            <person name="Ortiz-Santana B."/>
            <person name="Ovrebo C."/>
            <person name="Racz N."/>
            <person name="Riley R."/>
            <person name="Savchenko A."/>
            <person name="Shiryaev A."/>
            <person name="Soop K."/>
            <person name="Spirin V."/>
            <person name="Szebenyi C."/>
            <person name="Tomsovsky M."/>
            <person name="Tulloss R.E."/>
            <person name="Uehling J."/>
            <person name="Grigoriev I.V."/>
            <person name="Vagvolgyi C."/>
            <person name="Papp T."/>
            <person name="Martin F.M."/>
            <person name="Miettinen O."/>
            <person name="Hibbett D.S."/>
            <person name="Nagy L.G."/>
        </authorList>
    </citation>
    <scope>NUCLEOTIDE SEQUENCE [LARGE SCALE GENOMIC DNA]</scope>
    <source>
        <strain evidence="2 3">CBS 962.96</strain>
    </source>
</reference>
<keyword evidence="3" id="KW-1185">Reference proteome</keyword>
<sequence length="106" mass="12333">MSDAWIFRGTEEVKGSKRSNGRKISSQFLLLCIKITYPFKTEWGYNVMLRVYGSKKNRFDFPPFSDRHLGWLFGWITVLDICMPVPVSFALSSAKRFLIHCIGTEY</sequence>
<gene>
    <name evidence="2" type="ORF">K435DRAFT_84008</name>
</gene>
<evidence type="ECO:0000256" key="1">
    <source>
        <dbReference type="SAM" id="Phobius"/>
    </source>
</evidence>